<dbReference type="InterPro" id="IPR008538">
    <property type="entry name" value="Uma2"/>
</dbReference>
<sequence length="235" mass="26942">MALIPKGGRNGEPPSVQFTTQRETIKVTANILQNEGSYYPDTDGKPIAESDFHRDPLFYLTEALNAHFREQAEVYVSGALMLYYEEGNPNVFVAPDVFVVFGIPKHNRRIYQTWIEGKGPDVVIEITSHLTRQEDEEEKHTLYQRLGVQEFFMYDPTSDYLQPPLRGQWLVEGTYQEMTTTQLTDGTLILPSCLLGLQLRLENDLLRLFDPKNGEYLLTYSELVQSREKSLGPMT</sequence>
<dbReference type="InterPro" id="IPR011335">
    <property type="entry name" value="Restrct_endonuc-II-like"/>
</dbReference>
<dbReference type="CDD" id="cd06260">
    <property type="entry name" value="DUF820-like"/>
    <property type="match status" value="1"/>
</dbReference>
<accession>A0A176RSH2</accession>
<keyword evidence="3" id="KW-1185">Reference proteome</keyword>
<dbReference type="PANTHER" id="PTHR33352">
    <property type="entry name" value="SLR1095 PROTEIN"/>
    <property type="match status" value="1"/>
</dbReference>
<feature type="domain" description="Putative restriction endonuclease" evidence="1">
    <location>
        <begin position="42"/>
        <end position="201"/>
    </location>
</feature>
<dbReference type="AlphaFoldDB" id="A0A176RSH2"/>
<dbReference type="Gene3D" id="3.90.1570.10">
    <property type="entry name" value="tt1808, chain A"/>
    <property type="match status" value="1"/>
</dbReference>
<dbReference type="InterPro" id="IPR012296">
    <property type="entry name" value="Nuclease_put_TT1808"/>
</dbReference>
<evidence type="ECO:0000313" key="3">
    <source>
        <dbReference type="Proteomes" id="UP000076962"/>
    </source>
</evidence>
<reference evidence="2 3" key="1">
    <citation type="submission" date="2016-05" db="EMBL/GenBank/DDBJ databases">
        <title>Single-cell genome of chain-forming Candidatus Thiomargarita nelsonii and comparison to other large sulfur-oxidizing bacteria.</title>
        <authorList>
            <person name="Winkel M."/>
            <person name="Salman V."/>
            <person name="Woyke T."/>
            <person name="Schulz-Vogt H."/>
            <person name="Richter M."/>
            <person name="Flood B."/>
            <person name="Bailey J."/>
            <person name="Amann R."/>
            <person name="Mussmann M."/>
        </authorList>
    </citation>
    <scope>NUCLEOTIDE SEQUENCE [LARGE SCALE GENOMIC DNA]</scope>
    <source>
        <strain evidence="2 3">THI036</strain>
    </source>
</reference>
<proteinExistence type="predicted"/>
<organism evidence="2 3">
    <name type="scientific">Candidatus Thiomargarita nelsonii</name>
    <dbReference type="NCBI Taxonomy" id="1003181"/>
    <lineage>
        <taxon>Bacteria</taxon>
        <taxon>Pseudomonadati</taxon>
        <taxon>Pseudomonadota</taxon>
        <taxon>Gammaproteobacteria</taxon>
        <taxon>Thiotrichales</taxon>
        <taxon>Thiotrichaceae</taxon>
        <taxon>Thiomargarita</taxon>
    </lineage>
</organism>
<evidence type="ECO:0000259" key="1">
    <source>
        <dbReference type="Pfam" id="PF05685"/>
    </source>
</evidence>
<name>A0A176RSH2_9GAMM</name>
<gene>
    <name evidence="2" type="ORF">THIOM_005704</name>
</gene>
<evidence type="ECO:0000313" key="2">
    <source>
        <dbReference type="EMBL" id="OAD18695.1"/>
    </source>
</evidence>
<protein>
    <submittedName>
        <fullName evidence="2">Protein containing DUF820</fullName>
    </submittedName>
</protein>
<dbReference type="Pfam" id="PF05685">
    <property type="entry name" value="Uma2"/>
    <property type="match status" value="1"/>
</dbReference>
<dbReference type="SUPFAM" id="SSF52980">
    <property type="entry name" value="Restriction endonuclease-like"/>
    <property type="match status" value="1"/>
</dbReference>
<comment type="caution">
    <text evidence="2">The sequence shown here is derived from an EMBL/GenBank/DDBJ whole genome shotgun (WGS) entry which is preliminary data.</text>
</comment>
<dbReference type="Proteomes" id="UP000076962">
    <property type="component" value="Unassembled WGS sequence"/>
</dbReference>
<dbReference type="PANTHER" id="PTHR33352:SF3">
    <property type="entry name" value="SLR1612 PROTEIN"/>
    <property type="match status" value="1"/>
</dbReference>
<dbReference type="EMBL" id="LUTY01003127">
    <property type="protein sequence ID" value="OAD18695.1"/>
    <property type="molecule type" value="Genomic_DNA"/>
</dbReference>